<dbReference type="InterPro" id="IPR017948">
    <property type="entry name" value="TGFb_CS"/>
</dbReference>
<protein>
    <recommendedName>
        <fullName evidence="8">TGF-beta family profile domain-containing protein</fullName>
    </recommendedName>
</protein>
<feature type="domain" description="TGF-beta family profile" evidence="8">
    <location>
        <begin position="251"/>
        <end position="349"/>
    </location>
</feature>
<feature type="region of interest" description="Disordered" evidence="7">
    <location>
        <begin position="117"/>
        <end position="158"/>
    </location>
</feature>
<keyword evidence="10" id="KW-1185">Reference proteome</keyword>
<feature type="compositionally biased region" description="Basic residues" evidence="7">
    <location>
        <begin position="223"/>
        <end position="238"/>
    </location>
</feature>
<comment type="similarity">
    <text evidence="2 6">Belongs to the TGF-beta family.</text>
</comment>
<dbReference type="GO" id="GO:0005125">
    <property type="term" value="F:cytokine activity"/>
    <property type="evidence" value="ECO:0007669"/>
    <property type="project" value="TreeGrafter"/>
</dbReference>
<evidence type="ECO:0000313" key="9">
    <source>
        <dbReference type="EMBL" id="KAK2189684.1"/>
    </source>
</evidence>
<comment type="caution">
    <text evidence="9">The sequence shown here is derived from an EMBL/GenBank/DDBJ whole genome shotgun (WGS) entry which is preliminary data.</text>
</comment>
<reference evidence="9" key="1">
    <citation type="journal article" date="2023" name="Mol. Biol. Evol.">
        <title>Third-Generation Sequencing Reveals the Adaptive Role of the Epigenome in Three Deep-Sea Polychaetes.</title>
        <authorList>
            <person name="Perez M."/>
            <person name="Aroh O."/>
            <person name="Sun Y."/>
            <person name="Lan Y."/>
            <person name="Juniper S.K."/>
            <person name="Young C.R."/>
            <person name="Angers B."/>
            <person name="Qian P.Y."/>
        </authorList>
    </citation>
    <scope>NUCLEOTIDE SEQUENCE</scope>
    <source>
        <strain evidence="9">R07B-5</strain>
    </source>
</reference>
<dbReference type="PRINTS" id="PR00669">
    <property type="entry name" value="INHIBINA"/>
</dbReference>
<evidence type="ECO:0000256" key="1">
    <source>
        <dbReference type="ARBA" id="ARBA00004613"/>
    </source>
</evidence>
<dbReference type="Pfam" id="PF00019">
    <property type="entry name" value="TGF_beta"/>
    <property type="match status" value="1"/>
</dbReference>
<dbReference type="InterPro" id="IPR001839">
    <property type="entry name" value="TGF-b_C"/>
</dbReference>
<proteinExistence type="inferred from homology"/>
<dbReference type="GO" id="GO:0008083">
    <property type="term" value="F:growth factor activity"/>
    <property type="evidence" value="ECO:0007669"/>
    <property type="project" value="UniProtKB-KW"/>
</dbReference>
<evidence type="ECO:0000256" key="2">
    <source>
        <dbReference type="ARBA" id="ARBA00006656"/>
    </source>
</evidence>
<dbReference type="GO" id="GO:0005615">
    <property type="term" value="C:extracellular space"/>
    <property type="evidence" value="ECO:0007669"/>
    <property type="project" value="TreeGrafter"/>
</dbReference>
<comment type="subcellular location">
    <subcellularLocation>
        <location evidence="1">Secreted</location>
    </subcellularLocation>
</comment>
<keyword evidence="3" id="KW-0964">Secreted</keyword>
<dbReference type="Gene3D" id="2.10.90.10">
    <property type="entry name" value="Cystine-knot cytokines"/>
    <property type="match status" value="1"/>
</dbReference>
<evidence type="ECO:0000256" key="7">
    <source>
        <dbReference type="SAM" id="MobiDB-lite"/>
    </source>
</evidence>
<evidence type="ECO:0000256" key="6">
    <source>
        <dbReference type="RuleBase" id="RU000354"/>
    </source>
</evidence>
<dbReference type="PANTHER" id="PTHR11848">
    <property type="entry name" value="TGF-BETA FAMILY"/>
    <property type="match status" value="1"/>
</dbReference>
<dbReference type="InterPro" id="IPR029034">
    <property type="entry name" value="Cystine-knot_cytokine"/>
</dbReference>
<name>A0AAD9UHI0_RIDPI</name>
<evidence type="ECO:0000259" key="8">
    <source>
        <dbReference type="PROSITE" id="PS51362"/>
    </source>
</evidence>
<dbReference type="PROSITE" id="PS51362">
    <property type="entry name" value="TGF_BETA_2"/>
    <property type="match status" value="1"/>
</dbReference>
<dbReference type="EMBL" id="JAODUO010000099">
    <property type="protein sequence ID" value="KAK2189684.1"/>
    <property type="molecule type" value="Genomic_DNA"/>
</dbReference>
<dbReference type="SUPFAM" id="SSF57501">
    <property type="entry name" value="Cystine-knot cytokines"/>
    <property type="match status" value="1"/>
</dbReference>
<dbReference type="SMART" id="SM00204">
    <property type="entry name" value="TGFB"/>
    <property type="match status" value="1"/>
</dbReference>
<dbReference type="AlphaFoldDB" id="A0AAD9UHI0"/>
<keyword evidence="4 6" id="KW-0339">Growth factor</keyword>
<dbReference type="PROSITE" id="PS00250">
    <property type="entry name" value="TGF_BETA_1"/>
    <property type="match status" value="1"/>
</dbReference>
<feature type="region of interest" description="Disordered" evidence="7">
    <location>
        <begin position="211"/>
        <end position="246"/>
    </location>
</feature>
<evidence type="ECO:0000313" key="10">
    <source>
        <dbReference type="Proteomes" id="UP001209878"/>
    </source>
</evidence>
<dbReference type="Proteomes" id="UP001209878">
    <property type="component" value="Unassembled WGS sequence"/>
</dbReference>
<accession>A0AAD9UHI0</accession>
<gene>
    <name evidence="9" type="ORF">NP493_99g00016</name>
</gene>
<dbReference type="PANTHER" id="PTHR11848:SF270">
    <property type="entry name" value="BONE MORPHOGENETIC PROTEIN 3-LIKE"/>
    <property type="match status" value="1"/>
</dbReference>
<sequence length="349" mass="40579">MLKAELHVYRKKKKRRFAIAIKLRRLSGGRLQELGSPREISRESYGWQSRDVSGDVSACMTERRRRNLVLVATFSAKRRNGRQVALRMAKFMRHMSPPFLVVFSKDAQNITLDQIDTRRGDDGMDSSFVHPESGRAERFGGRQTVKRGADPDVDEATSDGFARSRRSIFDNEIPEDPTKRVVDPPSDYSVPRSHPSILQGRTQYRKRVSKSRLLPYPPEFERRRRRRKHNRKQRRRNRLTYGMMGPRWGNRDGAAKAFNDVSDSTDTAHLCRRRKLVVDFADIGWSEWVISPKSFEAHYCAGACPFPMAQVCTSVFRIVSILRNRPMCSFKLAHTHFIRHFSFWFPKMS</sequence>
<feature type="region of interest" description="Disordered" evidence="7">
    <location>
        <begin position="173"/>
        <end position="195"/>
    </location>
</feature>
<organism evidence="9 10">
    <name type="scientific">Ridgeia piscesae</name>
    <name type="common">Tubeworm</name>
    <dbReference type="NCBI Taxonomy" id="27915"/>
    <lineage>
        <taxon>Eukaryota</taxon>
        <taxon>Metazoa</taxon>
        <taxon>Spiralia</taxon>
        <taxon>Lophotrochozoa</taxon>
        <taxon>Annelida</taxon>
        <taxon>Polychaeta</taxon>
        <taxon>Sedentaria</taxon>
        <taxon>Canalipalpata</taxon>
        <taxon>Sabellida</taxon>
        <taxon>Siboglinidae</taxon>
        <taxon>Ridgeia</taxon>
    </lineage>
</organism>
<evidence type="ECO:0000256" key="5">
    <source>
        <dbReference type="ARBA" id="ARBA00023157"/>
    </source>
</evidence>
<evidence type="ECO:0000256" key="4">
    <source>
        <dbReference type="ARBA" id="ARBA00023030"/>
    </source>
</evidence>
<evidence type="ECO:0000256" key="3">
    <source>
        <dbReference type="ARBA" id="ARBA00022525"/>
    </source>
</evidence>
<keyword evidence="5" id="KW-1015">Disulfide bond</keyword>
<dbReference type="InterPro" id="IPR015615">
    <property type="entry name" value="TGF-beta-rel"/>
</dbReference>